<organism evidence="2 3">
    <name type="scientific">Halopiger aswanensis</name>
    <dbReference type="NCBI Taxonomy" id="148449"/>
    <lineage>
        <taxon>Archaea</taxon>
        <taxon>Methanobacteriati</taxon>
        <taxon>Methanobacteriota</taxon>
        <taxon>Stenosarchaea group</taxon>
        <taxon>Halobacteria</taxon>
        <taxon>Halobacteriales</taxon>
        <taxon>Natrialbaceae</taxon>
        <taxon>Halopiger</taxon>
    </lineage>
</organism>
<name>A0A3R7FXM4_9EURY</name>
<feature type="transmembrane region" description="Helical" evidence="1">
    <location>
        <begin position="84"/>
        <end position="108"/>
    </location>
</feature>
<evidence type="ECO:0000256" key="1">
    <source>
        <dbReference type="SAM" id="Phobius"/>
    </source>
</evidence>
<evidence type="ECO:0000313" key="3">
    <source>
        <dbReference type="Proteomes" id="UP000283805"/>
    </source>
</evidence>
<comment type="caution">
    <text evidence="2">The sequence shown here is derived from an EMBL/GenBank/DDBJ whole genome shotgun (WGS) entry which is preliminary data.</text>
</comment>
<dbReference type="Pfam" id="PF26119">
    <property type="entry name" value="DUF8036"/>
    <property type="match status" value="1"/>
</dbReference>
<keyword evidence="1" id="KW-1133">Transmembrane helix</keyword>
<reference evidence="2 3" key="1">
    <citation type="submission" date="2018-09" db="EMBL/GenBank/DDBJ databases">
        <title>Genomic Encyclopedia of Archaeal and Bacterial Type Strains, Phase II (KMG-II): from individual species to whole genera.</title>
        <authorList>
            <person name="Goeker M."/>
        </authorList>
    </citation>
    <scope>NUCLEOTIDE SEQUENCE [LARGE SCALE GENOMIC DNA]</scope>
    <source>
        <strain evidence="2 3">DSM 13151</strain>
    </source>
</reference>
<protein>
    <submittedName>
        <fullName evidence="2">Uncharacterized protein</fullName>
    </submittedName>
</protein>
<keyword evidence="1" id="KW-0472">Membrane</keyword>
<accession>A0A3R7FXM4</accession>
<dbReference type="AlphaFoldDB" id="A0A3R7FXM4"/>
<feature type="transmembrane region" description="Helical" evidence="1">
    <location>
        <begin position="52"/>
        <end position="72"/>
    </location>
</feature>
<keyword evidence="1" id="KW-0812">Transmembrane</keyword>
<feature type="transmembrane region" description="Helical" evidence="1">
    <location>
        <begin position="12"/>
        <end position="32"/>
    </location>
</feature>
<dbReference type="InterPro" id="IPR058349">
    <property type="entry name" value="DUF8036"/>
</dbReference>
<proteinExistence type="predicted"/>
<feature type="transmembrane region" description="Helical" evidence="1">
    <location>
        <begin position="114"/>
        <end position="134"/>
    </location>
</feature>
<dbReference type="EMBL" id="RAPO01000001">
    <property type="protein sequence ID" value="RKD97558.1"/>
    <property type="molecule type" value="Genomic_DNA"/>
</dbReference>
<gene>
    <name evidence="2" type="ORF">ATJ93_0547</name>
</gene>
<dbReference type="Proteomes" id="UP000283805">
    <property type="component" value="Unassembled WGS sequence"/>
</dbReference>
<dbReference type="RefSeq" id="WP_245977497.1">
    <property type="nucleotide sequence ID" value="NZ_RAPO01000001.1"/>
</dbReference>
<evidence type="ECO:0000313" key="2">
    <source>
        <dbReference type="EMBL" id="RKD97558.1"/>
    </source>
</evidence>
<keyword evidence="3" id="KW-1185">Reference proteome</keyword>
<sequence length="138" mass="15112">MIRELSAPAKTALVTGIATVFGLLSTVILPNVPLPARAPTLEVVHLLIRMELFITTFNLVLLVALTWSYVSLYRDLPNKYSMSLVVLSLALVLYAISSNPLVQLLFGFPPVSDLGPFGFIPDVFVGFAIIVLFYQSQT</sequence>